<reference evidence="1" key="1">
    <citation type="submission" date="2023-04" db="EMBL/GenBank/DDBJ databases">
        <title>A chromosome-level genome assembly of the parasitoid wasp Eretmocerus hayati.</title>
        <authorList>
            <person name="Zhong Y."/>
            <person name="Liu S."/>
            <person name="Liu Y."/>
        </authorList>
    </citation>
    <scope>NUCLEOTIDE SEQUENCE</scope>
    <source>
        <strain evidence="1">ZJU_SS_LIU_2023</strain>
    </source>
</reference>
<comment type="caution">
    <text evidence="1">The sequence shown here is derived from an EMBL/GenBank/DDBJ whole genome shotgun (WGS) entry which is preliminary data.</text>
</comment>
<dbReference type="Proteomes" id="UP001239111">
    <property type="component" value="Chromosome 4"/>
</dbReference>
<dbReference type="EMBL" id="CM056744">
    <property type="protein sequence ID" value="KAJ8665310.1"/>
    <property type="molecule type" value="Genomic_DNA"/>
</dbReference>
<feature type="non-terminal residue" evidence="1">
    <location>
        <position position="1"/>
    </location>
</feature>
<proteinExistence type="predicted"/>
<feature type="non-terminal residue" evidence="1">
    <location>
        <position position="202"/>
    </location>
</feature>
<accession>A0ACC2N6R2</accession>
<protein>
    <submittedName>
        <fullName evidence="1">Uncharacterized protein</fullName>
    </submittedName>
</protein>
<name>A0ACC2N6R2_9HYME</name>
<organism evidence="1 2">
    <name type="scientific">Eretmocerus hayati</name>
    <dbReference type="NCBI Taxonomy" id="131215"/>
    <lineage>
        <taxon>Eukaryota</taxon>
        <taxon>Metazoa</taxon>
        <taxon>Ecdysozoa</taxon>
        <taxon>Arthropoda</taxon>
        <taxon>Hexapoda</taxon>
        <taxon>Insecta</taxon>
        <taxon>Pterygota</taxon>
        <taxon>Neoptera</taxon>
        <taxon>Endopterygota</taxon>
        <taxon>Hymenoptera</taxon>
        <taxon>Apocrita</taxon>
        <taxon>Proctotrupomorpha</taxon>
        <taxon>Chalcidoidea</taxon>
        <taxon>Aphelinidae</taxon>
        <taxon>Aphelininae</taxon>
        <taxon>Eretmocerus</taxon>
    </lineage>
</organism>
<keyword evidence="2" id="KW-1185">Reference proteome</keyword>
<sequence length="202" mass="23594">VCSANSFMNIQMKSGGSKSIMCLMSSDEIPNNKELDNMILVVLNLLIKSPRVFKDQFHYDQSRIENEELNMMKIFLKKLYKISKLNSFKFQVAPCVCDDYTLCRKKEDEILYRGTIFATCSSLFNHSCDPNVSKIFLPGPKIVLFTFRPVQKGEQLFISYVSTPDMGHKKRQENLWRDYSFTCDCKRCAEKWFGRFRTNDPK</sequence>
<evidence type="ECO:0000313" key="2">
    <source>
        <dbReference type="Proteomes" id="UP001239111"/>
    </source>
</evidence>
<gene>
    <name evidence="1" type="ORF">QAD02_006972</name>
</gene>
<evidence type="ECO:0000313" key="1">
    <source>
        <dbReference type="EMBL" id="KAJ8665310.1"/>
    </source>
</evidence>